<dbReference type="InterPro" id="IPR009078">
    <property type="entry name" value="Ferritin-like_SF"/>
</dbReference>
<dbReference type="Proteomes" id="UP001501337">
    <property type="component" value="Unassembled WGS sequence"/>
</dbReference>
<evidence type="ECO:0000313" key="6">
    <source>
        <dbReference type="Proteomes" id="UP001501337"/>
    </source>
</evidence>
<evidence type="ECO:0000256" key="3">
    <source>
        <dbReference type="SAM" id="Coils"/>
    </source>
</evidence>
<dbReference type="InterPro" id="IPR023188">
    <property type="entry name" value="DPS_DNA-bd_CS"/>
</dbReference>
<keyword evidence="3" id="KW-0175">Coiled coil</keyword>
<evidence type="ECO:0000256" key="1">
    <source>
        <dbReference type="ARBA" id="ARBA00009497"/>
    </source>
</evidence>
<accession>A0ABP7NIU0</accession>
<comment type="caution">
    <text evidence="5">The sequence shown here is derived from an EMBL/GenBank/DDBJ whole genome shotgun (WGS) entry which is preliminary data.</text>
</comment>
<dbReference type="Pfam" id="PF00210">
    <property type="entry name" value="Ferritin"/>
    <property type="match status" value="1"/>
</dbReference>
<feature type="coiled-coil region" evidence="3">
    <location>
        <begin position="104"/>
        <end position="131"/>
    </location>
</feature>
<organism evidence="5 6">
    <name type="scientific">Allohahella marinimesophila</name>
    <dbReference type="NCBI Taxonomy" id="1054972"/>
    <lineage>
        <taxon>Bacteria</taxon>
        <taxon>Pseudomonadati</taxon>
        <taxon>Pseudomonadota</taxon>
        <taxon>Gammaproteobacteria</taxon>
        <taxon>Oceanospirillales</taxon>
        <taxon>Hahellaceae</taxon>
        <taxon>Allohahella</taxon>
    </lineage>
</organism>
<dbReference type="Gene3D" id="1.20.1260.10">
    <property type="match status" value="1"/>
</dbReference>
<reference evidence="6" key="1">
    <citation type="journal article" date="2019" name="Int. J. Syst. Evol. Microbiol.">
        <title>The Global Catalogue of Microorganisms (GCM) 10K type strain sequencing project: providing services to taxonomists for standard genome sequencing and annotation.</title>
        <authorList>
            <consortium name="The Broad Institute Genomics Platform"/>
            <consortium name="The Broad Institute Genome Sequencing Center for Infectious Disease"/>
            <person name="Wu L."/>
            <person name="Ma J."/>
        </authorList>
    </citation>
    <scope>NUCLEOTIDE SEQUENCE [LARGE SCALE GENOMIC DNA]</scope>
    <source>
        <strain evidence="6">JCM 17555</strain>
    </source>
</reference>
<dbReference type="PANTHER" id="PTHR42932">
    <property type="entry name" value="GENERAL STRESS PROTEIN 20U"/>
    <property type="match status" value="1"/>
</dbReference>
<evidence type="ECO:0000313" key="5">
    <source>
        <dbReference type="EMBL" id="GAA3948047.1"/>
    </source>
</evidence>
<keyword evidence="6" id="KW-1185">Reference proteome</keyword>
<dbReference type="InterPro" id="IPR008331">
    <property type="entry name" value="Ferritin_DPS_dom"/>
</dbReference>
<sequence>MAKQATKETEIKSAVNRDERKALSKRLGEVLATSYVLYHKIHAYHWNVVGPLFYAVHKLTDEQYQDIAAAIDEIAERVRALGFPTPVGLTSYMESSVVKDVSSLPSAEEMIKELAADHHKLSEQMRKAVEEADKHDDVFTADLLTSRIGAHEEAAWMLTSLLGK</sequence>
<protein>
    <submittedName>
        <fullName evidence="5">Dps family protein</fullName>
    </submittedName>
</protein>
<feature type="domain" description="Ferritin/DPS" evidence="4">
    <location>
        <begin position="26"/>
        <end position="164"/>
    </location>
</feature>
<dbReference type="PANTHER" id="PTHR42932:SF3">
    <property type="entry name" value="DNA PROTECTION DURING STARVATION PROTEIN"/>
    <property type="match status" value="1"/>
</dbReference>
<dbReference type="EMBL" id="BAABBO010000001">
    <property type="protein sequence ID" value="GAA3948047.1"/>
    <property type="molecule type" value="Genomic_DNA"/>
</dbReference>
<evidence type="ECO:0000256" key="2">
    <source>
        <dbReference type="RuleBase" id="RU003875"/>
    </source>
</evidence>
<dbReference type="PROSITE" id="PS00818">
    <property type="entry name" value="DPS_1"/>
    <property type="match status" value="1"/>
</dbReference>
<evidence type="ECO:0000259" key="4">
    <source>
        <dbReference type="Pfam" id="PF00210"/>
    </source>
</evidence>
<dbReference type="SUPFAM" id="SSF47240">
    <property type="entry name" value="Ferritin-like"/>
    <property type="match status" value="1"/>
</dbReference>
<dbReference type="InterPro" id="IPR012347">
    <property type="entry name" value="Ferritin-like"/>
</dbReference>
<comment type="similarity">
    <text evidence="1 2">Belongs to the Dps family.</text>
</comment>
<gene>
    <name evidence="5" type="ORF">GCM10022278_04010</name>
</gene>
<dbReference type="InterPro" id="IPR002177">
    <property type="entry name" value="DPS_DNA-bd"/>
</dbReference>
<name>A0ABP7NIU0_9GAMM</name>
<proteinExistence type="inferred from homology"/>
<dbReference type="RefSeq" id="WP_344802751.1">
    <property type="nucleotide sequence ID" value="NZ_BAABBO010000001.1"/>
</dbReference>
<dbReference type="PIRSF" id="PIRSF005900">
    <property type="entry name" value="Dps"/>
    <property type="match status" value="1"/>
</dbReference>
<dbReference type="PRINTS" id="PR01346">
    <property type="entry name" value="HELNAPAPROT"/>
</dbReference>
<dbReference type="CDD" id="cd01043">
    <property type="entry name" value="DPS"/>
    <property type="match status" value="1"/>
</dbReference>